<name>A0ABW8JK36_9GAMM</name>
<evidence type="ECO:0000256" key="7">
    <source>
        <dbReference type="ARBA" id="ARBA00023065"/>
    </source>
</evidence>
<dbReference type="PANTHER" id="PTHR32507">
    <property type="entry name" value="NA(+)/H(+) ANTIPORTER 1"/>
    <property type="match status" value="1"/>
</dbReference>
<evidence type="ECO:0000313" key="11">
    <source>
        <dbReference type="EMBL" id="MFK2900640.1"/>
    </source>
</evidence>
<proteinExistence type="predicted"/>
<keyword evidence="2" id="KW-0813">Transport</keyword>
<keyword evidence="12" id="KW-1185">Reference proteome</keyword>
<feature type="domain" description="Cation/H+ exchanger transmembrane" evidence="10">
    <location>
        <begin position="10"/>
        <end position="260"/>
    </location>
</feature>
<dbReference type="EMBL" id="JADIKJ010000010">
    <property type="protein sequence ID" value="MFK2900640.1"/>
    <property type="molecule type" value="Genomic_DNA"/>
</dbReference>
<evidence type="ECO:0000256" key="5">
    <source>
        <dbReference type="ARBA" id="ARBA00022692"/>
    </source>
</evidence>
<gene>
    <name evidence="11" type="ORF">ISP15_09855</name>
</gene>
<protein>
    <submittedName>
        <fullName evidence="11">Cation:proton antiporter</fullName>
    </submittedName>
</protein>
<dbReference type="Gene3D" id="1.20.1530.20">
    <property type="match status" value="1"/>
</dbReference>
<feature type="transmembrane region" description="Helical" evidence="9">
    <location>
        <begin position="406"/>
        <end position="431"/>
    </location>
</feature>
<feature type="transmembrane region" description="Helical" evidence="9">
    <location>
        <begin position="322"/>
        <end position="342"/>
    </location>
</feature>
<dbReference type="InterPro" id="IPR038770">
    <property type="entry name" value="Na+/solute_symporter_sf"/>
</dbReference>
<evidence type="ECO:0000256" key="6">
    <source>
        <dbReference type="ARBA" id="ARBA00022989"/>
    </source>
</evidence>
<evidence type="ECO:0000256" key="8">
    <source>
        <dbReference type="ARBA" id="ARBA00023136"/>
    </source>
</evidence>
<evidence type="ECO:0000256" key="2">
    <source>
        <dbReference type="ARBA" id="ARBA00022448"/>
    </source>
</evidence>
<organism evidence="11 12">
    <name type="scientific">Dyella jejuensis</name>
    <dbReference type="NCBI Taxonomy" id="1432009"/>
    <lineage>
        <taxon>Bacteria</taxon>
        <taxon>Pseudomonadati</taxon>
        <taxon>Pseudomonadota</taxon>
        <taxon>Gammaproteobacteria</taxon>
        <taxon>Lysobacterales</taxon>
        <taxon>Rhodanobacteraceae</taxon>
        <taxon>Dyella</taxon>
    </lineage>
</organism>
<dbReference type="PANTHER" id="PTHR32507:SF8">
    <property type="entry name" value="CNH1P"/>
    <property type="match status" value="1"/>
</dbReference>
<evidence type="ECO:0000256" key="9">
    <source>
        <dbReference type="SAM" id="Phobius"/>
    </source>
</evidence>
<evidence type="ECO:0000256" key="1">
    <source>
        <dbReference type="ARBA" id="ARBA00004651"/>
    </source>
</evidence>
<feature type="transmembrane region" description="Helical" evidence="9">
    <location>
        <begin position="93"/>
        <end position="124"/>
    </location>
</feature>
<feature type="transmembrane region" description="Helical" evidence="9">
    <location>
        <begin position="159"/>
        <end position="177"/>
    </location>
</feature>
<feature type="transmembrane region" description="Helical" evidence="9">
    <location>
        <begin position="52"/>
        <end position="72"/>
    </location>
</feature>
<reference evidence="11 12" key="1">
    <citation type="submission" date="2020-10" db="EMBL/GenBank/DDBJ databases">
        <title>Phylogeny of dyella-like bacteria.</title>
        <authorList>
            <person name="Fu J."/>
        </authorList>
    </citation>
    <scope>NUCLEOTIDE SEQUENCE [LARGE SCALE GENOMIC DNA]</scope>
    <source>
        <strain evidence="11 12">JP1</strain>
    </source>
</reference>
<evidence type="ECO:0000313" key="12">
    <source>
        <dbReference type="Proteomes" id="UP001620461"/>
    </source>
</evidence>
<evidence type="ECO:0000259" key="10">
    <source>
        <dbReference type="Pfam" id="PF00999"/>
    </source>
</evidence>
<accession>A0ABW8JK36</accession>
<dbReference type="Pfam" id="PF00999">
    <property type="entry name" value="Na_H_Exchanger"/>
    <property type="match status" value="1"/>
</dbReference>
<dbReference type="Proteomes" id="UP001620461">
    <property type="component" value="Unassembled WGS sequence"/>
</dbReference>
<comment type="caution">
    <text evidence="11">The sequence shown here is derived from an EMBL/GenBank/DDBJ whole genome shotgun (WGS) entry which is preliminary data.</text>
</comment>
<keyword evidence="7" id="KW-0406">Ion transport</keyword>
<keyword evidence="4" id="KW-1003">Cell membrane</keyword>
<feature type="transmembrane region" description="Helical" evidence="9">
    <location>
        <begin position="348"/>
        <end position="367"/>
    </location>
</feature>
<sequence length="441" mass="46685">MFFLGAMLLATSLSAGWLRRMPVTPFALYALAGFALGPTLFDVAHVDFVQHAHWLGGISEGVLVVSLFLTGLKLRLPWRHPSWHVGCRLAAPAMLLCVAALAWATHAWLALPWAAALVFAAMAAPTDPVLASLVSVDDARDGDALRVALSSEAGLNDGAALPLLMLGLLCLSGTTDLHGVWQWFWLDVGWALPAGLAIGFGLARLVGIAATRAKMASGDRAPSDFLALALILLAYACAKLLDASGFLAVFAAGIGLRHTEWRVVSQHPHPHAGQDQAGQAHPPAEMLVNPNQRDEVALEEPSASIGLVVSDALSFGDTLERLLAAGTILVVGIACAGAWSMAGAWMGLLLFVVIRPVSVWIATMGLGTPPVRRLLMGWLGIRGIGSLNYLGYALTHGLPAALAPRITAMVTTLVVLSVVVHGVSCQPLLAWRERRLRERGR</sequence>
<keyword evidence="3" id="KW-0050">Antiport</keyword>
<feature type="transmembrane region" description="Helical" evidence="9">
    <location>
        <begin position="184"/>
        <end position="205"/>
    </location>
</feature>
<keyword evidence="8 9" id="KW-0472">Membrane</keyword>
<keyword evidence="5 9" id="KW-0812">Transmembrane</keyword>
<comment type="subcellular location">
    <subcellularLocation>
        <location evidence="1">Cell membrane</location>
        <topology evidence="1">Multi-pass membrane protein</topology>
    </subcellularLocation>
</comment>
<evidence type="ECO:0000256" key="3">
    <source>
        <dbReference type="ARBA" id="ARBA00022449"/>
    </source>
</evidence>
<feature type="transmembrane region" description="Helical" evidence="9">
    <location>
        <begin position="374"/>
        <end position="394"/>
    </location>
</feature>
<keyword evidence="6 9" id="KW-1133">Transmembrane helix</keyword>
<feature type="transmembrane region" description="Helical" evidence="9">
    <location>
        <begin position="225"/>
        <end position="252"/>
    </location>
</feature>
<dbReference type="InterPro" id="IPR006153">
    <property type="entry name" value="Cation/H_exchanger_TM"/>
</dbReference>
<evidence type="ECO:0000256" key="4">
    <source>
        <dbReference type="ARBA" id="ARBA00022475"/>
    </source>
</evidence>